<feature type="region of interest" description="Disordered" evidence="4">
    <location>
        <begin position="29"/>
        <end position="51"/>
    </location>
</feature>
<keyword evidence="3" id="KW-0408">Iron</keyword>
<dbReference type="Proteomes" id="UP001341840">
    <property type="component" value="Unassembled WGS sequence"/>
</dbReference>
<evidence type="ECO:0000256" key="2">
    <source>
        <dbReference type="ARBA" id="ARBA00022723"/>
    </source>
</evidence>
<protein>
    <submittedName>
        <fullName evidence="5">Uncharacterized protein</fullName>
    </submittedName>
</protein>
<evidence type="ECO:0000256" key="3">
    <source>
        <dbReference type="ARBA" id="ARBA00023004"/>
    </source>
</evidence>
<organism evidence="5 6">
    <name type="scientific">Stylosanthes scabra</name>
    <dbReference type="NCBI Taxonomy" id="79078"/>
    <lineage>
        <taxon>Eukaryota</taxon>
        <taxon>Viridiplantae</taxon>
        <taxon>Streptophyta</taxon>
        <taxon>Embryophyta</taxon>
        <taxon>Tracheophyta</taxon>
        <taxon>Spermatophyta</taxon>
        <taxon>Magnoliopsida</taxon>
        <taxon>eudicotyledons</taxon>
        <taxon>Gunneridae</taxon>
        <taxon>Pentapetalae</taxon>
        <taxon>rosids</taxon>
        <taxon>fabids</taxon>
        <taxon>Fabales</taxon>
        <taxon>Fabaceae</taxon>
        <taxon>Papilionoideae</taxon>
        <taxon>50 kb inversion clade</taxon>
        <taxon>dalbergioids sensu lato</taxon>
        <taxon>Dalbergieae</taxon>
        <taxon>Pterocarpus clade</taxon>
        <taxon>Stylosanthes</taxon>
    </lineage>
</organism>
<evidence type="ECO:0000313" key="5">
    <source>
        <dbReference type="EMBL" id="MED6185189.1"/>
    </source>
</evidence>
<gene>
    <name evidence="5" type="ORF">PIB30_054641</name>
</gene>
<evidence type="ECO:0000256" key="1">
    <source>
        <dbReference type="ARBA" id="ARBA00004586"/>
    </source>
</evidence>
<keyword evidence="6" id="KW-1185">Reference proteome</keyword>
<proteinExistence type="predicted"/>
<accession>A0ABU6WIP6</accession>
<dbReference type="InterPro" id="IPR045054">
    <property type="entry name" value="P4HA-like"/>
</dbReference>
<dbReference type="PANTHER" id="PTHR10869">
    <property type="entry name" value="PROLYL 4-HYDROXYLASE ALPHA SUBUNIT"/>
    <property type="match status" value="1"/>
</dbReference>
<keyword evidence="2" id="KW-0479">Metal-binding</keyword>
<reference evidence="5 6" key="1">
    <citation type="journal article" date="2023" name="Plants (Basel)">
        <title>Bridging the Gap: Combining Genomics and Transcriptomics Approaches to Understand Stylosanthes scabra, an Orphan Legume from the Brazilian Caatinga.</title>
        <authorList>
            <person name="Ferreira-Neto J.R.C."/>
            <person name="da Silva M.D."/>
            <person name="Binneck E."/>
            <person name="de Melo N.F."/>
            <person name="da Silva R.H."/>
            <person name="de Melo A.L.T.M."/>
            <person name="Pandolfi V."/>
            <person name="Bustamante F.O."/>
            <person name="Brasileiro-Vidal A.C."/>
            <person name="Benko-Iseppon A.M."/>
        </authorList>
    </citation>
    <scope>NUCLEOTIDE SEQUENCE [LARGE SCALE GENOMIC DNA]</scope>
    <source>
        <tissue evidence="5">Leaves</tissue>
    </source>
</reference>
<comment type="subcellular location">
    <subcellularLocation>
        <location evidence="1">Endoplasmic reticulum membrane</location>
    </subcellularLocation>
</comment>
<comment type="caution">
    <text evidence="5">The sequence shown here is derived from an EMBL/GenBank/DDBJ whole genome shotgun (WGS) entry which is preliminary data.</text>
</comment>
<name>A0ABU6WIP6_9FABA</name>
<dbReference type="PANTHER" id="PTHR10869:SF195">
    <property type="entry name" value="PROLYL 4-HYDROXYLASE 9-RELATED"/>
    <property type="match status" value="1"/>
</dbReference>
<sequence>MTQARAKPDSNLSGLSHFRDTAVAAARRRFGRKAVGSGGETTDDGDERRRRMRGAFISASKDKSRILDFIEKKIAKVTMIPRSHGEAFNILRYEVRQKYDSHNDAYIQSQRVLKSNNKENKSLLKSLRHHSYTLFYHNLK</sequence>
<dbReference type="EMBL" id="JASCZI010181661">
    <property type="protein sequence ID" value="MED6185189.1"/>
    <property type="molecule type" value="Genomic_DNA"/>
</dbReference>
<dbReference type="Gene3D" id="2.60.120.620">
    <property type="entry name" value="q2cbj1_9rhob like domain"/>
    <property type="match status" value="1"/>
</dbReference>
<evidence type="ECO:0000313" key="6">
    <source>
        <dbReference type="Proteomes" id="UP001341840"/>
    </source>
</evidence>
<evidence type="ECO:0000256" key="4">
    <source>
        <dbReference type="SAM" id="MobiDB-lite"/>
    </source>
</evidence>